<organism evidence="2 3">
    <name type="scientific">Flavobacterium urocaniciphilum</name>
    <dbReference type="NCBI Taxonomy" id="1299341"/>
    <lineage>
        <taxon>Bacteria</taxon>
        <taxon>Pseudomonadati</taxon>
        <taxon>Bacteroidota</taxon>
        <taxon>Flavobacteriia</taxon>
        <taxon>Flavobacteriales</taxon>
        <taxon>Flavobacteriaceae</taxon>
        <taxon>Flavobacterium</taxon>
    </lineage>
</organism>
<dbReference type="OrthoDB" id="1200950at2"/>
<dbReference type="AlphaFoldDB" id="A0A1H9ABQ4"/>
<gene>
    <name evidence="2" type="ORF">SAMN05444005_10265</name>
</gene>
<feature type="transmembrane region" description="Helical" evidence="1">
    <location>
        <begin position="46"/>
        <end position="68"/>
    </location>
</feature>
<dbReference type="Proteomes" id="UP000198648">
    <property type="component" value="Unassembled WGS sequence"/>
</dbReference>
<accession>A0A1H9ABQ4</accession>
<evidence type="ECO:0000256" key="1">
    <source>
        <dbReference type="SAM" id="Phobius"/>
    </source>
</evidence>
<dbReference type="STRING" id="1299341.SAMN05444005_10265"/>
<dbReference type="RefSeq" id="WP_143065594.1">
    <property type="nucleotide sequence ID" value="NZ_FOEI01000002.1"/>
</dbReference>
<protein>
    <submittedName>
        <fullName evidence="2">Uncharacterized protein</fullName>
    </submittedName>
</protein>
<dbReference type="EMBL" id="FOEI01000002">
    <property type="protein sequence ID" value="SEP74094.1"/>
    <property type="molecule type" value="Genomic_DNA"/>
</dbReference>
<feature type="transmembrane region" description="Helical" evidence="1">
    <location>
        <begin position="14"/>
        <end position="34"/>
    </location>
</feature>
<keyword evidence="3" id="KW-1185">Reference proteome</keyword>
<keyword evidence="1" id="KW-0812">Transmembrane</keyword>
<proteinExistence type="predicted"/>
<keyword evidence="1" id="KW-1133">Transmembrane helix</keyword>
<keyword evidence="1" id="KW-0472">Membrane</keyword>
<sequence>MEEKKHIVILDEKLSYFQITIITSFFLFFIYSIINDMSEYPFSFSIWYFILLFLMILKPLSLLTFGLAASRKNKVTYFVEENNLQIIIDFFLYKYTKNVSVSQFDYIAVNTDLFTSVTLWYNENKHLKLSGFSKKDNAFVYGKALARTLKTDFLNKTDVKNPVWTAYKDL</sequence>
<evidence type="ECO:0000313" key="2">
    <source>
        <dbReference type="EMBL" id="SEP74094.1"/>
    </source>
</evidence>
<evidence type="ECO:0000313" key="3">
    <source>
        <dbReference type="Proteomes" id="UP000198648"/>
    </source>
</evidence>
<name>A0A1H9ABQ4_9FLAO</name>
<reference evidence="2 3" key="1">
    <citation type="submission" date="2016-10" db="EMBL/GenBank/DDBJ databases">
        <authorList>
            <person name="de Groot N.N."/>
        </authorList>
    </citation>
    <scope>NUCLEOTIDE SEQUENCE [LARGE SCALE GENOMIC DNA]</scope>
    <source>
        <strain evidence="2 3">DSM 27078</strain>
    </source>
</reference>